<keyword evidence="7" id="KW-1185">Reference proteome</keyword>
<dbReference type="Gene3D" id="3.40.50.1700">
    <property type="entry name" value="Glycoside hydrolase family 3 C-terminal domain"/>
    <property type="match status" value="1"/>
</dbReference>
<dbReference type="PANTHER" id="PTHR42715">
    <property type="entry name" value="BETA-GLUCOSIDASE"/>
    <property type="match status" value="1"/>
</dbReference>
<dbReference type="Proteomes" id="UP000295718">
    <property type="component" value="Unassembled WGS sequence"/>
</dbReference>
<evidence type="ECO:0000313" key="6">
    <source>
        <dbReference type="EMBL" id="TCL54974.1"/>
    </source>
</evidence>
<evidence type="ECO:0000313" key="7">
    <source>
        <dbReference type="Proteomes" id="UP000295718"/>
    </source>
</evidence>
<proteinExistence type="inferred from homology"/>
<dbReference type="InterPro" id="IPR036881">
    <property type="entry name" value="Glyco_hydro_3_C_sf"/>
</dbReference>
<dbReference type="PROSITE" id="PS51257">
    <property type="entry name" value="PROKAR_LIPOPROTEIN"/>
    <property type="match status" value="1"/>
</dbReference>
<feature type="chain" id="PRO_5039406528" evidence="4">
    <location>
        <begin position="30"/>
        <end position="1059"/>
    </location>
</feature>
<evidence type="ECO:0000256" key="2">
    <source>
        <dbReference type="ARBA" id="ARBA00022801"/>
    </source>
</evidence>
<evidence type="ECO:0000256" key="4">
    <source>
        <dbReference type="SAM" id="SignalP"/>
    </source>
</evidence>
<dbReference type="SUPFAM" id="SSF52279">
    <property type="entry name" value="Beta-D-glucan exohydrolase, C-terminal domain"/>
    <property type="match status" value="1"/>
</dbReference>
<dbReference type="InterPro" id="IPR026891">
    <property type="entry name" value="Fn3-like"/>
</dbReference>
<feature type="compositionally biased region" description="Low complexity" evidence="3">
    <location>
        <begin position="41"/>
        <end position="55"/>
    </location>
</feature>
<dbReference type="RefSeq" id="WP_031392547.1">
    <property type="nucleotide sequence ID" value="NZ_JPNB01000003.1"/>
</dbReference>
<evidence type="ECO:0000256" key="3">
    <source>
        <dbReference type="SAM" id="MobiDB-lite"/>
    </source>
</evidence>
<dbReference type="Gene3D" id="3.20.20.300">
    <property type="entry name" value="Glycoside hydrolase, family 3, N-terminal domain"/>
    <property type="match status" value="1"/>
</dbReference>
<sequence>MIEKKLKKLMALMLSGALVLGLTACGNNAGQTESATEPPKTSASSEETQTESSETPVLYESAYASKAEALQAGLDLNVKISEEGMILFKNEGDALPLASGAKVTMLGYAAVNPNAGASHNVVDASGGAAIAQATVISGMEDAGFALNKTVLDLYAQWASEDIEGAEADDKGNVPKKTSDILVADDFAKASGTNEWKASLGEYGDAAIVVISRGTGEIAKDGRIHSLQLDDEQYDLIDYAAANFDKVIVLVNSCTPIEIAQIQKNDAVDAILNIGEPGDNGFEALGRVIAGEVNPSGRTVDTWAVDFTQSPSYKIFNTRTSETAKGEDGNGTMTGYTQYSVNGEPVNTWSVGYEEGIYVGYRYYETRSYEENKAGTEDAWWNTNVNYPFGYGLSYTDFTWEVTPSAAADSAVTKADTLSFDVKVTNTGDAAGKEVVQLYYTAPYGTEETGNDTVIEKSYVVLGDYAKTGILEPGASEVVQVSIDVSDMASYDDVTDKTYVLDAGTYNVKVAGNAHYGMSANDASFNYTVAQKELCNEAVTGAEITNALDDVTEGFASEGYTALSRSNFKGTMPDGFEAVKEISEEEYATWDYDDAAYNAHYDAAAIGTPVYETDAANRTADKYSIVLSDLTGADADDARYQELVEQLTLQELADLVNVGGFNSVGVPYIGKPYSRDTDGPKGWTGNYTDTNDRFNYFGSEPMIASTFNEDLLYQMGEIIGEQGLWGNSTVSGGIVYSYTGWYAPGMNIHRSPFDSRVSEYYSEDPFLTGSLAANVSQGAKTKGCYITLKHFAFHNDGGGAMTYRFGPISTGTAMDGLSAWMTEQTAREVYLKGYQKAVEEGEATFAMGSFTRIGKTWCAASYGVMNQITRDEWGFNGAVVTDIVIYNACNAYQLIKAGANMMLDAKVYGIEGGTYLDVEEILAMDKDEQNITIHCMQDAAKQILYMVANSNAIQLPKGTKVIYTDTVEVDGEDVAITLADAKVGEAYTSDALNTAVLNTYYAYSDIAYAVEGLPEGMTFDAATGIIGGTPSAAGDYTIKITAEATGYEPASIELPLIVAE</sequence>
<feature type="signal peptide" evidence="4">
    <location>
        <begin position="1"/>
        <end position="29"/>
    </location>
</feature>
<dbReference type="SUPFAM" id="SSF49313">
    <property type="entry name" value="Cadherin-like"/>
    <property type="match status" value="1"/>
</dbReference>
<dbReference type="GO" id="GO:0005975">
    <property type="term" value="P:carbohydrate metabolic process"/>
    <property type="evidence" value="ECO:0007669"/>
    <property type="project" value="InterPro"/>
</dbReference>
<protein>
    <submittedName>
        <fullName evidence="6">Beta-glucosidase</fullName>
    </submittedName>
</protein>
<evidence type="ECO:0000256" key="1">
    <source>
        <dbReference type="ARBA" id="ARBA00005336"/>
    </source>
</evidence>
<dbReference type="InterPro" id="IPR015919">
    <property type="entry name" value="Cadherin-like_sf"/>
</dbReference>
<dbReference type="STRING" id="1469948.GCA_000732725_03926"/>
<dbReference type="OrthoDB" id="98455at2"/>
<dbReference type="SMART" id="SM01217">
    <property type="entry name" value="Fn3_like"/>
    <property type="match status" value="1"/>
</dbReference>
<comment type="similarity">
    <text evidence="1">Belongs to the glycosyl hydrolase 3 family.</text>
</comment>
<dbReference type="Pfam" id="PF00933">
    <property type="entry name" value="Glyco_hydro_3"/>
    <property type="match status" value="1"/>
</dbReference>
<dbReference type="Pfam" id="PF14310">
    <property type="entry name" value="Fn3-like"/>
    <property type="match status" value="1"/>
</dbReference>
<dbReference type="GO" id="GO:0004553">
    <property type="term" value="F:hydrolase activity, hydrolyzing O-glycosyl compounds"/>
    <property type="evidence" value="ECO:0007669"/>
    <property type="project" value="InterPro"/>
</dbReference>
<dbReference type="AlphaFoldDB" id="A0A4R1QVI8"/>
<dbReference type="PANTHER" id="PTHR42715:SF10">
    <property type="entry name" value="BETA-GLUCOSIDASE"/>
    <property type="match status" value="1"/>
</dbReference>
<reference evidence="6 7" key="1">
    <citation type="submission" date="2019-03" db="EMBL/GenBank/DDBJ databases">
        <title>Genomic Encyclopedia of Type Strains, Phase IV (KMG-IV): sequencing the most valuable type-strain genomes for metagenomic binning, comparative biology and taxonomic classification.</title>
        <authorList>
            <person name="Goeker M."/>
        </authorList>
    </citation>
    <scope>NUCLEOTIDE SEQUENCE [LARGE SCALE GENOMIC DNA]</scope>
    <source>
        <strain evidence="6 7">DSM 100556</strain>
    </source>
</reference>
<dbReference type="EMBL" id="SLUO01000017">
    <property type="protein sequence ID" value="TCL54974.1"/>
    <property type="molecule type" value="Genomic_DNA"/>
</dbReference>
<dbReference type="InterPro" id="IPR036962">
    <property type="entry name" value="Glyco_hydro_3_N_sf"/>
</dbReference>
<comment type="caution">
    <text evidence="6">The sequence shown here is derived from an EMBL/GenBank/DDBJ whole genome shotgun (WGS) entry which is preliminary data.</text>
</comment>
<feature type="domain" description="Fibronectin type III-like" evidence="5">
    <location>
        <begin position="433"/>
        <end position="513"/>
    </location>
</feature>
<dbReference type="InterPro" id="IPR001764">
    <property type="entry name" value="Glyco_hydro_3_N"/>
</dbReference>
<dbReference type="InterPro" id="IPR017853">
    <property type="entry name" value="GH"/>
</dbReference>
<dbReference type="SUPFAM" id="SSF51445">
    <property type="entry name" value="(Trans)glycosidases"/>
    <property type="match status" value="1"/>
</dbReference>
<dbReference type="GO" id="GO:0005509">
    <property type="term" value="F:calcium ion binding"/>
    <property type="evidence" value="ECO:0007669"/>
    <property type="project" value="InterPro"/>
</dbReference>
<keyword evidence="2" id="KW-0378">Hydrolase</keyword>
<organism evidence="6 7">
    <name type="scientific">Kineothrix alysoides</name>
    <dbReference type="NCBI Taxonomy" id="1469948"/>
    <lineage>
        <taxon>Bacteria</taxon>
        <taxon>Bacillati</taxon>
        <taxon>Bacillota</taxon>
        <taxon>Clostridia</taxon>
        <taxon>Lachnospirales</taxon>
        <taxon>Lachnospiraceae</taxon>
        <taxon>Kineothrix</taxon>
    </lineage>
</organism>
<dbReference type="Gene3D" id="2.60.40.10">
    <property type="entry name" value="Immunoglobulins"/>
    <property type="match status" value="2"/>
</dbReference>
<dbReference type="InterPro" id="IPR050288">
    <property type="entry name" value="Cellulose_deg_GH3"/>
</dbReference>
<dbReference type="Pfam" id="PF05345">
    <property type="entry name" value="He_PIG"/>
    <property type="match status" value="1"/>
</dbReference>
<feature type="region of interest" description="Disordered" evidence="3">
    <location>
        <begin position="29"/>
        <end position="55"/>
    </location>
</feature>
<name>A0A4R1QVI8_9FIRM</name>
<dbReference type="GO" id="GO:0016020">
    <property type="term" value="C:membrane"/>
    <property type="evidence" value="ECO:0007669"/>
    <property type="project" value="InterPro"/>
</dbReference>
<gene>
    <name evidence="6" type="ORF">EDD76_1179</name>
</gene>
<dbReference type="Pfam" id="PF01915">
    <property type="entry name" value="Glyco_hydro_3_C"/>
    <property type="match status" value="1"/>
</dbReference>
<dbReference type="InterPro" id="IPR002772">
    <property type="entry name" value="Glyco_hydro_3_C"/>
</dbReference>
<keyword evidence="4" id="KW-0732">Signal</keyword>
<accession>A0A4R1QVI8</accession>
<evidence type="ECO:0000259" key="5">
    <source>
        <dbReference type="SMART" id="SM01217"/>
    </source>
</evidence>
<dbReference type="InterPro" id="IPR013783">
    <property type="entry name" value="Ig-like_fold"/>
</dbReference>
<dbReference type="PRINTS" id="PR00133">
    <property type="entry name" value="GLHYDRLASE3"/>
</dbReference>